<feature type="chain" id="PRO_5039943088" description="Ubiquitin-like domain-containing protein" evidence="2">
    <location>
        <begin position="24"/>
        <end position="563"/>
    </location>
</feature>
<feature type="compositionally biased region" description="Acidic residues" evidence="1">
    <location>
        <begin position="228"/>
        <end position="238"/>
    </location>
</feature>
<evidence type="ECO:0000313" key="3">
    <source>
        <dbReference type="EMBL" id="KAG7367802.1"/>
    </source>
</evidence>
<evidence type="ECO:0000313" key="4">
    <source>
        <dbReference type="Proteomes" id="UP000693970"/>
    </source>
</evidence>
<feature type="region of interest" description="Disordered" evidence="1">
    <location>
        <begin position="516"/>
        <end position="563"/>
    </location>
</feature>
<name>A0A9K3LTA8_9STRA</name>
<gene>
    <name evidence="3" type="ORF">IV203_030545</name>
</gene>
<feature type="compositionally biased region" description="Acidic residues" evidence="1">
    <location>
        <begin position="126"/>
        <end position="144"/>
    </location>
</feature>
<feature type="compositionally biased region" description="Low complexity" evidence="1">
    <location>
        <begin position="103"/>
        <end position="125"/>
    </location>
</feature>
<evidence type="ECO:0000256" key="2">
    <source>
        <dbReference type="SAM" id="SignalP"/>
    </source>
</evidence>
<dbReference type="Proteomes" id="UP000693970">
    <property type="component" value="Unassembled WGS sequence"/>
</dbReference>
<organism evidence="3 4">
    <name type="scientific">Nitzschia inconspicua</name>
    <dbReference type="NCBI Taxonomy" id="303405"/>
    <lineage>
        <taxon>Eukaryota</taxon>
        <taxon>Sar</taxon>
        <taxon>Stramenopiles</taxon>
        <taxon>Ochrophyta</taxon>
        <taxon>Bacillariophyta</taxon>
        <taxon>Bacillariophyceae</taxon>
        <taxon>Bacillariophycidae</taxon>
        <taxon>Bacillariales</taxon>
        <taxon>Bacillariaceae</taxon>
        <taxon>Nitzschia</taxon>
    </lineage>
</organism>
<reference evidence="3" key="1">
    <citation type="journal article" date="2021" name="Sci. Rep.">
        <title>Diploid genomic architecture of Nitzschia inconspicua, an elite biomass production diatom.</title>
        <authorList>
            <person name="Oliver A."/>
            <person name="Podell S."/>
            <person name="Pinowska A."/>
            <person name="Traller J.C."/>
            <person name="Smith S.R."/>
            <person name="McClure R."/>
            <person name="Beliaev A."/>
            <person name="Bohutskyi P."/>
            <person name="Hill E.A."/>
            <person name="Rabines A."/>
            <person name="Zheng H."/>
            <person name="Allen L.Z."/>
            <person name="Kuo A."/>
            <person name="Grigoriev I.V."/>
            <person name="Allen A.E."/>
            <person name="Hazlebeck D."/>
            <person name="Allen E.E."/>
        </authorList>
    </citation>
    <scope>NUCLEOTIDE SEQUENCE</scope>
    <source>
        <strain evidence="3">Hildebrandi</strain>
    </source>
</reference>
<feature type="region of interest" description="Disordered" evidence="1">
    <location>
        <begin position="96"/>
        <end position="158"/>
    </location>
</feature>
<evidence type="ECO:0000256" key="1">
    <source>
        <dbReference type="SAM" id="MobiDB-lite"/>
    </source>
</evidence>
<feature type="compositionally biased region" description="Acidic residues" evidence="1">
    <location>
        <begin position="245"/>
        <end position="254"/>
    </location>
</feature>
<comment type="caution">
    <text evidence="3">The sequence shown here is derived from an EMBL/GenBank/DDBJ whole genome shotgun (WGS) entry which is preliminary data.</text>
</comment>
<keyword evidence="4" id="KW-1185">Reference proteome</keyword>
<accession>A0A9K3LTA8</accession>
<proteinExistence type="predicted"/>
<dbReference type="OrthoDB" id="47109at2759"/>
<keyword evidence="2" id="KW-0732">Signal</keyword>
<protein>
    <recommendedName>
        <fullName evidence="5">Ubiquitin-like domain-containing protein</fullName>
    </recommendedName>
</protein>
<reference evidence="3" key="2">
    <citation type="submission" date="2021-04" db="EMBL/GenBank/DDBJ databases">
        <authorList>
            <person name="Podell S."/>
        </authorList>
    </citation>
    <scope>NUCLEOTIDE SEQUENCE</scope>
    <source>
        <strain evidence="3">Hildebrandi</strain>
    </source>
</reference>
<feature type="signal peptide" evidence="2">
    <location>
        <begin position="1"/>
        <end position="23"/>
    </location>
</feature>
<dbReference type="EMBL" id="JAGRRH010000006">
    <property type="protein sequence ID" value="KAG7367802.1"/>
    <property type="molecule type" value="Genomic_DNA"/>
</dbReference>
<feature type="region of interest" description="Disordered" evidence="1">
    <location>
        <begin position="228"/>
        <end position="254"/>
    </location>
</feature>
<feature type="compositionally biased region" description="Acidic residues" evidence="1">
    <location>
        <begin position="531"/>
        <end position="563"/>
    </location>
</feature>
<dbReference type="AlphaFoldDB" id="A0A9K3LTA8"/>
<sequence length="563" mass="62206">MFSMTCLMVLPLLLLVEVIVVSSSRHTSRTTTPVRNLQVPSNKAVWGIGTKAVLTKETDSSSSSSSSSLLVLSTRGGSSTAATAVEEENIAVVDAVEDENHDGSVVDTDTVSSATTTTYHPAATADNDDDDDEEDGKDTDDDDSTSPPSNSNDNNIMNTPVKIIFTTNLRNPILDQTMETTTLRKRTFAELRNTVSKRLIGKPPVVAIQFMYRGKLLRDDMLVDEIFDHDDDDDEQDDDNKNANDDDVDSDDDEAMDSRIVTLNIVPPVDERFAVELTPKLLSRDELDAMTTTLVDETQILSTYDLLEAYFLNQACLARNAQLLMDPNTAATTTTATTSSTLLPIELQDQAKRLQEEWKSQLSPDVWESTVMAPIITSSSTKDGKDMLANIKEEWKGQRYRSGKGGVVVQLKQTLQTNFNVDWVEAIRTFVLFIVFGLFGGKSALSKSLLIFGGPLSILLQTRYLKVWLKTLFYLLMDPPLIFLSLLAAPEQTMLTSTLETTAFVELYGKPRAGTTTTTTALTNHRTVPTVEDDAQEESENDDDGYEVSEGEYDDDDEDDQDD</sequence>
<feature type="compositionally biased region" description="Low complexity" evidence="1">
    <location>
        <begin position="145"/>
        <end position="155"/>
    </location>
</feature>
<evidence type="ECO:0008006" key="5">
    <source>
        <dbReference type="Google" id="ProtNLM"/>
    </source>
</evidence>